<evidence type="ECO:0000313" key="3">
    <source>
        <dbReference type="EMBL" id="MBB6070498.1"/>
    </source>
</evidence>
<dbReference type="RefSeq" id="WP_170034322.1">
    <property type="nucleotide sequence ID" value="NZ_JABDTL010000001.1"/>
</dbReference>
<dbReference type="Proteomes" id="UP000582837">
    <property type="component" value="Unassembled WGS sequence"/>
</dbReference>
<gene>
    <name evidence="3" type="ORF">HNQ61_002119</name>
</gene>
<evidence type="ECO:0000256" key="2">
    <source>
        <dbReference type="SAM" id="Phobius"/>
    </source>
</evidence>
<sequence>MPDTLMQKAEPRPVAVPAESSHHSAKRTRDTVQAAAPAVRAPEPEKQKAETSTPIIDNLVPGWQPARFSMQTLIVLAIVVAAMLLLSAGLMVVHRLFHFIKSGGWSKTPVEISELGVAGVFTLKQSQSDQQKTDRVRDTELAAVNERLDATVRNHNALTELVSEMSGVLAELNARIDRPILSQAVVDQSAGSQSNGMEGDDDARREQE</sequence>
<feature type="compositionally biased region" description="Polar residues" evidence="1">
    <location>
        <begin position="185"/>
        <end position="196"/>
    </location>
</feature>
<organism evidence="3 4">
    <name type="scientific">Longimicrobium terrae</name>
    <dbReference type="NCBI Taxonomy" id="1639882"/>
    <lineage>
        <taxon>Bacteria</taxon>
        <taxon>Pseudomonadati</taxon>
        <taxon>Gemmatimonadota</taxon>
        <taxon>Longimicrobiia</taxon>
        <taxon>Longimicrobiales</taxon>
        <taxon>Longimicrobiaceae</taxon>
        <taxon>Longimicrobium</taxon>
    </lineage>
</organism>
<comment type="caution">
    <text evidence="3">The sequence shown here is derived from an EMBL/GenBank/DDBJ whole genome shotgun (WGS) entry which is preliminary data.</text>
</comment>
<feature type="transmembrane region" description="Helical" evidence="2">
    <location>
        <begin position="73"/>
        <end position="93"/>
    </location>
</feature>
<keyword evidence="4" id="KW-1185">Reference proteome</keyword>
<feature type="region of interest" description="Disordered" evidence="1">
    <location>
        <begin position="1"/>
        <end position="51"/>
    </location>
</feature>
<protein>
    <submittedName>
        <fullName evidence="3">Uncharacterized protein</fullName>
    </submittedName>
</protein>
<keyword evidence="2" id="KW-0812">Transmembrane</keyword>
<dbReference type="EMBL" id="JACHIA010000005">
    <property type="protein sequence ID" value="MBB6070498.1"/>
    <property type="molecule type" value="Genomic_DNA"/>
</dbReference>
<dbReference type="AlphaFoldDB" id="A0A841GXM3"/>
<evidence type="ECO:0000256" key="1">
    <source>
        <dbReference type="SAM" id="MobiDB-lite"/>
    </source>
</evidence>
<name>A0A841GXM3_9BACT</name>
<evidence type="ECO:0000313" key="4">
    <source>
        <dbReference type="Proteomes" id="UP000582837"/>
    </source>
</evidence>
<proteinExistence type="predicted"/>
<keyword evidence="2" id="KW-0472">Membrane</keyword>
<reference evidence="3 4" key="1">
    <citation type="submission" date="2020-08" db="EMBL/GenBank/DDBJ databases">
        <title>Genomic Encyclopedia of Type Strains, Phase IV (KMG-IV): sequencing the most valuable type-strain genomes for metagenomic binning, comparative biology and taxonomic classification.</title>
        <authorList>
            <person name="Goeker M."/>
        </authorList>
    </citation>
    <scope>NUCLEOTIDE SEQUENCE [LARGE SCALE GENOMIC DNA]</scope>
    <source>
        <strain evidence="3 4">DSM 29007</strain>
    </source>
</reference>
<accession>A0A841GXM3</accession>
<keyword evidence="2" id="KW-1133">Transmembrane helix</keyword>
<feature type="region of interest" description="Disordered" evidence="1">
    <location>
        <begin position="185"/>
        <end position="208"/>
    </location>
</feature>